<dbReference type="AlphaFoldDB" id="A0A6M3IJE6"/>
<name>A0A6M3IJE6_9ZZZZ</name>
<organism evidence="1">
    <name type="scientific">viral metagenome</name>
    <dbReference type="NCBI Taxonomy" id="1070528"/>
    <lineage>
        <taxon>unclassified sequences</taxon>
        <taxon>metagenomes</taxon>
        <taxon>organismal metagenomes</taxon>
    </lineage>
</organism>
<protein>
    <submittedName>
        <fullName evidence="1">Uncharacterized protein</fullName>
    </submittedName>
</protein>
<dbReference type="EMBL" id="MT141275">
    <property type="protein sequence ID" value="QJA57461.1"/>
    <property type="molecule type" value="Genomic_DNA"/>
</dbReference>
<gene>
    <name evidence="1" type="ORF">MM415B01632_0009</name>
</gene>
<evidence type="ECO:0000313" key="1">
    <source>
        <dbReference type="EMBL" id="QJA57461.1"/>
    </source>
</evidence>
<reference evidence="1" key="1">
    <citation type="submission" date="2020-03" db="EMBL/GenBank/DDBJ databases">
        <title>The deep terrestrial virosphere.</title>
        <authorList>
            <person name="Holmfeldt K."/>
            <person name="Nilsson E."/>
            <person name="Simone D."/>
            <person name="Lopez-Fernandez M."/>
            <person name="Wu X."/>
            <person name="de Brujin I."/>
            <person name="Lundin D."/>
            <person name="Andersson A."/>
            <person name="Bertilsson S."/>
            <person name="Dopson M."/>
        </authorList>
    </citation>
    <scope>NUCLEOTIDE SEQUENCE</scope>
    <source>
        <strain evidence="1">MM415B01632</strain>
    </source>
</reference>
<accession>A0A6M3IJE6</accession>
<proteinExistence type="predicted"/>
<sequence>MTPRQQWAMERNWLIRRLKGALSIFSASNKELIESLVSLKDAQRLYMIESDIKYLIKEISKSKYKE</sequence>